<feature type="domain" description="Caspase family p20" evidence="8">
    <location>
        <begin position="162"/>
        <end position="292"/>
    </location>
</feature>
<dbReference type="InterPro" id="IPR029030">
    <property type="entry name" value="Caspase-like_dom_sf"/>
</dbReference>
<dbReference type="InterPro" id="IPR001309">
    <property type="entry name" value="Pept_C14_p20"/>
</dbReference>
<accession>A0A6J2Y952</accession>
<dbReference type="GO" id="GO:0004197">
    <property type="term" value="F:cysteine-type endopeptidase activity"/>
    <property type="evidence" value="ECO:0007669"/>
    <property type="project" value="InterPro"/>
</dbReference>
<sequence length="420" mass="48828">MSEQLHTITQNWISLMKVKEIRQLARYLIEKGEFTEQEFARAFSSEDERHNKRMFFFALQEKHNSALVALQQWLIAKGHQHLAGFISQKKSGCAPFRAPQEENEDEEEEENEISSSIEADQDMAHVDNNTTPLNIDVKLATEFYDSSLHNPNIQFYSSRSKKRGRVLIINNYEFWASGHTYRKGANVDEENLFKMFTQMGGWVIERHKNKTTEQMRLILKDFARYEKDKICDICFVFVMSHGSENVNKTTIYGIDGNFLYTTDVQEYFIPSKCRLFRGKPKIFIYQVCRGSEHDLAVHNTEVDSIFSLPSTSSAGTTPTSVIESFRSIEDMLIGYATLHGSKAHRDTFRGTWYIELICQNFMNLANHESVDHLLMKVDEGLRRRKSEFRTMQTSETENKGFKKLYLNPGIYEENGVLKNY</sequence>
<dbReference type="GeneID" id="115885114"/>
<feature type="compositionally biased region" description="Acidic residues" evidence="6">
    <location>
        <begin position="101"/>
        <end position="112"/>
    </location>
</feature>
<feature type="domain" description="Caspase family p10" evidence="7">
    <location>
        <begin position="330"/>
        <end position="408"/>
    </location>
</feature>
<keyword evidence="3" id="KW-0053">Apoptosis</keyword>
<evidence type="ECO:0000256" key="6">
    <source>
        <dbReference type="SAM" id="MobiDB-lite"/>
    </source>
</evidence>
<dbReference type="InterPro" id="IPR002398">
    <property type="entry name" value="Pept_C14"/>
</dbReference>
<evidence type="ECO:0000259" key="8">
    <source>
        <dbReference type="PROSITE" id="PS50208"/>
    </source>
</evidence>
<feature type="region of interest" description="Disordered" evidence="6">
    <location>
        <begin position="93"/>
        <end position="115"/>
    </location>
</feature>
<proteinExistence type="inferred from homology"/>
<dbReference type="FunCoup" id="A0A6J2Y952">
    <property type="interactions" value="128"/>
</dbReference>
<dbReference type="RefSeq" id="XP_030759761.1">
    <property type="nucleotide sequence ID" value="XM_030903901.1"/>
</dbReference>
<keyword evidence="2" id="KW-0645">Protease</keyword>
<name>A0A6J2Y952_SITOR</name>
<dbReference type="Proteomes" id="UP000504635">
    <property type="component" value="Unplaced"/>
</dbReference>
<dbReference type="SMART" id="SM00115">
    <property type="entry name" value="CASc"/>
    <property type="match status" value="1"/>
</dbReference>
<dbReference type="AlphaFoldDB" id="A0A6J2Y952"/>
<dbReference type="GO" id="GO:0006915">
    <property type="term" value="P:apoptotic process"/>
    <property type="evidence" value="ECO:0007669"/>
    <property type="project" value="UniProtKB-KW"/>
</dbReference>
<dbReference type="Gene3D" id="3.40.50.1460">
    <property type="match status" value="1"/>
</dbReference>
<dbReference type="InterPro" id="IPR002138">
    <property type="entry name" value="Pept_C14_p10"/>
</dbReference>
<evidence type="ECO:0000259" key="7">
    <source>
        <dbReference type="PROSITE" id="PS50207"/>
    </source>
</evidence>
<protein>
    <submittedName>
        <fullName evidence="10">Caspase-2-like</fullName>
    </submittedName>
</protein>
<dbReference type="InterPro" id="IPR015917">
    <property type="entry name" value="Pept_C14A"/>
</dbReference>
<evidence type="ECO:0000256" key="4">
    <source>
        <dbReference type="ARBA" id="ARBA00022801"/>
    </source>
</evidence>
<dbReference type="Pfam" id="PF00656">
    <property type="entry name" value="Peptidase_C14"/>
    <property type="match status" value="1"/>
</dbReference>
<organism evidence="9 10">
    <name type="scientific">Sitophilus oryzae</name>
    <name type="common">Rice weevil</name>
    <name type="synonym">Curculio oryzae</name>
    <dbReference type="NCBI Taxonomy" id="7048"/>
    <lineage>
        <taxon>Eukaryota</taxon>
        <taxon>Metazoa</taxon>
        <taxon>Ecdysozoa</taxon>
        <taxon>Arthropoda</taxon>
        <taxon>Hexapoda</taxon>
        <taxon>Insecta</taxon>
        <taxon>Pterygota</taxon>
        <taxon>Neoptera</taxon>
        <taxon>Endopterygota</taxon>
        <taxon>Coleoptera</taxon>
        <taxon>Polyphaga</taxon>
        <taxon>Cucujiformia</taxon>
        <taxon>Curculionidae</taxon>
        <taxon>Dryophthorinae</taxon>
        <taxon>Sitophilus</taxon>
    </lineage>
</organism>
<evidence type="ECO:0000256" key="1">
    <source>
        <dbReference type="ARBA" id="ARBA00010134"/>
    </source>
</evidence>
<dbReference type="GO" id="GO:0006508">
    <property type="term" value="P:proteolysis"/>
    <property type="evidence" value="ECO:0007669"/>
    <property type="project" value="UniProtKB-KW"/>
</dbReference>
<evidence type="ECO:0000256" key="3">
    <source>
        <dbReference type="ARBA" id="ARBA00022703"/>
    </source>
</evidence>
<keyword evidence="4" id="KW-0378">Hydrolase</keyword>
<dbReference type="PANTHER" id="PTHR47901">
    <property type="entry name" value="CASPASE RECRUITMENT DOMAIN-CONTAINING PROTEIN 18"/>
    <property type="match status" value="1"/>
</dbReference>
<keyword evidence="9" id="KW-1185">Reference proteome</keyword>
<dbReference type="OrthoDB" id="6097640at2759"/>
<dbReference type="SUPFAM" id="SSF52129">
    <property type="entry name" value="Caspase-like"/>
    <property type="match status" value="1"/>
</dbReference>
<dbReference type="PRINTS" id="PR00376">
    <property type="entry name" value="IL1BCENZYME"/>
</dbReference>
<evidence type="ECO:0000256" key="5">
    <source>
        <dbReference type="RuleBase" id="RU003971"/>
    </source>
</evidence>
<dbReference type="PANTHER" id="PTHR47901:SF8">
    <property type="entry name" value="CASPASE-3"/>
    <property type="match status" value="1"/>
</dbReference>
<comment type="similarity">
    <text evidence="1 5">Belongs to the peptidase C14A family.</text>
</comment>
<reference evidence="10" key="1">
    <citation type="submission" date="2025-08" db="UniProtKB">
        <authorList>
            <consortium name="RefSeq"/>
        </authorList>
    </citation>
    <scope>IDENTIFICATION</scope>
    <source>
        <tissue evidence="10">Gonads</tissue>
    </source>
</reference>
<evidence type="ECO:0000313" key="10">
    <source>
        <dbReference type="RefSeq" id="XP_030759761.1"/>
    </source>
</evidence>
<dbReference type="PROSITE" id="PS50207">
    <property type="entry name" value="CASPASE_P10"/>
    <property type="match status" value="1"/>
</dbReference>
<dbReference type="KEGG" id="soy:115885114"/>
<evidence type="ECO:0000313" key="9">
    <source>
        <dbReference type="Proteomes" id="UP000504635"/>
    </source>
</evidence>
<dbReference type="InterPro" id="IPR011600">
    <property type="entry name" value="Pept_C14_caspase"/>
</dbReference>
<gene>
    <name evidence="10" type="primary">LOC115885114</name>
</gene>
<dbReference type="PROSITE" id="PS50208">
    <property type="entry name" value="CASPASE_P20"/>
    <property type="match status" value="1"/>
</dbReference>
<evidence type="ECO:0000256" key="2">
    <source>
        <dbReference type="ARBA" id="ARBA00022670"/>
    </source>
</evidence>
<dbReference type="InParanoid" id="A0A6J2Y952"/>